<keyword evidence="10" id="KW-0966">Cell projection</keyword>
<keyword evidence="10" id="KW-0969">Cilium</keyword>
<dbReference type="RefSeq" id="WP_087462027.1">
    <property type="nucleotide sequence ID" value="NZ_CP021425.1"/>
</dbReference>
<dbReference type="NCBIfam" id="TIGR03506">
    <property type="entry name" value="FlgEFG_subfam"/>
    <property type="match status" value="1"/>
</dbReference>
<dbReference type="InterPro" id="IPR037925">
    <property type="entry name" value="FlgE/F/G-like"/>
</dbReference>
<dbReference type="Pfam" id="PF22692">
    <property type="entry name" value="LlgE_F_G_D1"/>
    <property type="match status" value="1"/>
</dbReference>
<dbReference type="AlphaFoldDB" id="A0A1Y0ICJ8"/>
<dbReference type="Pfam" id="PF00460">
    <property type="entry name" value="Flg_bb_rod"/>
    <property type="match status" value="1"/>
</dbReference>
<keyword evidence="11" id="KW-1185">Reference proteome</keyword>
<dbReference type="PANTHER" id="PTHR30435">
    <property type="entry name" value="FLAGELLAR PROTEIN"/>
    <property type="match status" value="1"/>
</dbReference>
<evidence type="ECO:0000313" key="11">
    <source>
        <dbReference type="Proteomes" id="UP000196027"/>
    </source>
</evidence>
<dbReference type="SUPFAM" id="SSF117143">
    <property type="entry name" value="Flagellar hook protein flgE"/>
    <property type="match status" value="1"/>
</dbReference>
<keyword evidence="10" id="KW-0282">Flagellum</keyword>
<evidence type="ECO:0000256" key="3">
    <source>
        <dbReference type="ARBA" id="ARBA00023143"/>
    </source>
</evidence>
<evidence type="ECO:0000313" key="10">
    <source>
        <dbReference type="EMBL" id="ARU57103.1"/>
    </source>
</evidence>
<reference evidence="10 11" key="1">
    <citation type="submission" date="2017-05" db="EMBL/GenBank/DDBJ databases">
        <title>Genomic insights into alkan degradation activity of Oleiphilus messinensis.</title>
        <authorList>
            <person name="Kozyavkin S.A."/>
            <person name="Slesarev A.I."/>
            <person name="Golyshin P.N."/>
            <person name="Korzhenkov A."/>
            <person name="Golyshina O.N."/>
            <person name="Toshchakov S.V."/>
        </authorList>
    </citation>
    <scope>NUCLEOTIDE SEQUENCE [LARGE SCALE GENOMIC DNA]</scope>
    <source>
        <strain evidence="10 11">ME102</strain>
    </source>
</reference>
<keyword evidence="3 6" id="KW-0975">Bacterial flagellum</keyword>
<dbReference type="InterPro" id="IPR053967">
    <property type="entry name" value="LlgE_F_G-like_D1"/>
</dbReference>
<evidence type="ECO:0000256" key="5">
    <source>
        <dbReference type="ARBA" id="ARBA00040228"/>
    </source>
</evidence>
<dbReference type="KEGG" id="ome:OLMES_3060"/>
<feature type="domain" description="Flagellar hook protein FlgE/F/G-like D1" evidence="9">
    <location>
        <begin position="81"/>
        <end position="145"/>
    </location>
</feature>
<dbReference type="EMBL" id="CP021425">
    <property type="protein sequence ID" value="ARU57103.1"/>
    <property type="molecule type" value="Genomic_DNA"/>
</dbReference>
<evidence type="ECO:0000256" key="1">
    <source>
        <dbReference type="ARBA" id="ARBA00004117"/>
    </source>
</evidence>
<dbReference type="GO" id="GO:0071978">
    <property type="term" value="P:bacterial-type flagellum-dependent swarming motility"/>
    <property type="evidence" value="ECO:0007669"/>
    <property type="project" value="TreeGrafter"/>
</dbReference>
<feature type="domain" description="Flagellar basal body rod protein N-terminal" evidence="7">
    <location>
        <begin position="5"/>
        <end position="35"/>
    </location>
</feature>
<gene>
    <name evidence="10" type="ORF">OLMES_3060</name>
</gene>
<evidence type="ECO:0000259" key="8">
    <source>
        <dbReference type="Pfam" id="PF06429"/>
    </source>
</evidence>
<dbReference type="GO" id="GO:0030694">
    <property type="term" value="C:bacterial-type flagellum basal body, rod"/>
    <property type="evidence" value="ECO:0007669"/>
    <property type="project" value="UniProtKB-UniRule"/>
</dbReference>
<evidence type="ECO:0000256" key="6">
    <source>
        <dbReference type="RuleBase" id="RU362116"/>
    </source>
</evidence>
<dbReference type="InterPro" id="IPR012836">
    <property type="entry name" value="FlgF"/>
</dbReference>
<accession>A0A1Y0ICJ8</accession>
<protein>
    <recommendedName>
        <fullName evidence="5 6">Flagellar basal-body rod protein FlgF</fullName>
    </recommendedName>
</protein>
<proteinExistence type="inferred from homology"/>
<dbReference type="InterPro" id="IPR020013">
    <property type="entry name" value="Flagellar_FlgE/F/G"/>
</dbReference>
<evidence type="ECO:0000256" key="4">
    <source>
        <dbReference type="ARBA" id="ARBA00038560"/>
    </source>
</evidence>
<dbReference type="NCBIfam" id="TIGR02490">
    <property type="entry name" value="flgF"/>
    <property type="match status" value="1"/>
</dbReference>
<comment type="subcellular location">
    <subcellularLocation>
        <location evidence="1 6">Bacterial flagellum basal body</location>
    </subcellularLocation>
</comment>
<comment type="subunit">
    <text evidence="4 6">The basal body constitutes a major portion of the flagellar organelle and consists of five rings (E,L,P,S, and M) mounted on a central rod. The rod consists of about 26 subunits of FlgG in the distal portion, and FlgB, FlgC and FlgF are thought to build up the proximal portion of the rod with about 6 subunits each.</text>
</comment>
<dbReference type="InterPro" id="IPR010930">
    <property type="entry name" value="Flg_bb/hook_C_dom"/>
</dbReference>
<dbReference type="PANTHER" id="PTHR30435:SF18">
    <property type="entry name" value="FLAGELLAR BASAL-BODY ROD PROTEIN FLGF"/>
    <property type="match status" value="1"/>
</dbReference>
<evidence type="ECO:0000259" key="7">
    <source>
        <dbReference type="Pfam" id="PF00460"/>
    </source>
</evidence>
<name>A0A1Y0ICJ8_9GAMM</name>
<evidence type="ECO:0000259" key="9">
    <source>
        <dbReference type="Pfam" id="PF22692"/>
    </source>
</evidence>
<organism evidence="10 11">
    <name type="scientific">Oleiphilus messinensis</name>
    <dbReference type="NCBI Taxonomy" id="141451"/>
    <lineage>
        <taxon>Bacteria</taxon>
        <taxon>Pseudomonadati</taxon>
        <taxon>Pseudomonadota</taxon>
        <taxon>Gammaproteobacteria</taxon>
        <taxon>Oceanospirillales</taxon>
        <taxon>Oleiphilaceae</taxon>
        <taxon>Oleiphilus</taxon>
    </lineage>
</organism>
<comment type="similarity">
    <text evidence="2 6">Belongs to the flagella basal body rod proteins family.</text>
</comment>
<dbReference type="InterPro" id="IPR001444">
    <property type="entry name" value="Flag_bb_rod_N"/>
</dbReference>
<feature type="domain" description="Flagellar basal-body/hook protein C-terminal" evidence="8">
    <location>
        <begin position="199"/>
        <end position="243"/>
    </location>
</feature>
<dbReference type="NCBIfam" id="NF009280">
    <property type="entry name" value="PRK12640.1"/>
    <property type="match status" value="1"/>
</dbReference>
<sequence length="247" mass="26377">MDKALYISMSGAKQNMLSQQAHANNLANANTVGFKRDLEQARSMPVFGDHFPTRAYAMSERPATDTQMGPMIETGRSLDVAVRGDGWIAVQAEDGQPAYTRDGQFNIDANGILRTAHGLAVLGNGGPIVVPPADKVEIGGDGTISIIPAGQGAETIAEIDRIQMVKPDNKTMEKGLDGLMRPKPGVDQPVPDATVTLESGFLEGSNVNVVDALTQVMSLSRQYELQVKVMRSADENSQAAARLLQNS</sequence>
<dbReference type="Proteomes" id="UP000196027">
    <property type="component" value="Chromosome"/>
</dbReference>
<evidence type="ECO:0000256" key="2">
    <source>
        <dbReference type="ARBA" id="ARBA00009677"/>
    </source>
</evidence>
<dbReference type="OrthoDB" id="9804559at2"/>
<dbReference type="Pfam" id="PF06429">
    <property type="entry name" value="Flg_bbr_C"/>
    <property type="match status" value="1"/>
</dbReference>